<keyword evidence="1" id="KW-1133">Transmembrane helix</keyword>
<evidence type="ECO:0000313" key="3">
    <source>
        <dbReference type="Proteomes" id="UP000281975"/>
    </source>
</evidence>
<evidence type="ECO:0000256" key="1">
    <source>
        <dbReference type="SAM" id="Phobius"/>
    </source>
</evidence>
<dbReference type="InterPro" id="IPR005642">
    <property type="entry name" value="LysO"/>
</dbReference>
<dbReference type="RefSeq" id="WP_121171447.1">
    <property type="nucleotide sequence ID" value="NZ_RBIN01000002.1"/>
</dbReference>
<dbReference type="PANTHER" id="PTHR35804:SF1">
    <property type="entry name" value="LYSINE EXPORTER LYSO"/>
    <property type="match status" value="1"/>
</dbReference>
<accession>A0A420WZY8</accession>
<dbReference type="Pfam" id="PF03956">
    <property type="entry name" value="Lys_export"/>
    <property type="match status" value="1"/>
</dbReference>
<proteinExistence type="predicted"/>
<feature type="transmembrane region" description="Helical" evidence="1">
    <location>
        <begin position="141"/>
        <end position="165"/>
    </location>
</feature>
<dbReference type="GO" id="GO:0005886">
    <property type="term" value="C:plasma membrane"/>
    <property type="evidence" value="ECO:0007669"/>
    <property type="project" value="TreeGrafter"/>
</dbReference>
<comment type="caution">
    <text evidence="2">The sequence shown here is derived from an EMBL/GenBank/DDBJ whole genome shotgun (WGS) entry which is preliminary data.</text>
</comment>
<reference evidence="2 3" key="1">
    <citation type="submission" date="2018-10" db="EMBL/GenBank/DDBJ databases">
        <title>Genomic Encyclopedia of Type Strains, Phase IV (KMG-IV): sequencing the most valuable type-strain genomes for metagenomic binning, comparative biology and taxonomic classification.</title>
        <authorList>
            <person name="Goeker M."/>
        </authorList>
    </citation>
    <scope>NUCLEOTIDE SEQUENCE [LARGE SCALE GENOMIC DNA]</scope>
    <source>
        <strain evidence="2 3">DSM 23229</strain>
    </source>
</reference>
<feature type="transmembrane region" description="Helical" evidence="1">
    <location>
        <begin position="103"/>
        <end position="129"/>
    </location>
</feature>
<dbReference type="PANTHER" id="PTHR35804">
    <property type="entry name" value="LYSINE EXPORTER LYSO"/>
    <property type="match status" value="1"/>
</dbReference>
<keyword evidence="3" id="KW-1185">Reference proteome</keyword>
<evidence type="ECO:0000313" key="2">
    <source>
        <dbReference type="EMBL" id="RKR06779.1"/>
    </source>
</evidence>
<dbReference type="AlphaFoldDB" id="A0A420WZY8"/>
<name>A0A420WZY8_9GAMM</name>
<gene>
    <name evidence="2" type="ORF">C7446_0777</name>
</gene>
<feature type="transmembrane region" description="Helical" evidence="1">
    <location>
        <begin position="63"/>
        <end position="83"/>
    </location>
</feature>
<feature type="transmembrane region" description="Helical" evidence="1">
    <location>
        <begin position="171"/>
        <end position="192"/>
    </location>
</feature>
<keyword evidence="1" id="KW-0812">Transmembrane</keyword>
<sequence length="307" mass="32004">MLIGLLLLLLPLVLGYLVVFNDERWRSLVSRSVNATIHFILLLMGLSLAGLDNLAGQFSRMGGQALVLFLLTATLNLATLAVLDHWRHRQRPPASGGMPGAGALGASLLDGARLIGVVALGLTLGLLLPALSQHAERATELALYVLLALIGMQLRNAGVALRQILLNRFGLAVALTLAGSSLLAGLIAAPLLDWPWSQGIAMSAGFGWYSLSAVVIGDQLGPALGGIALFNDLGRELLAMLLIPLLLRRRPAMGVGYAGATAMDVTLPMIQRAGGLESVPLALVSGFLLSLAAPPIMLIVLAMGQGA</sequence>
<dbReference type="EMBL" id="RBIN01000002">
    <property type="protein sequence ID" value="RKR06779.1"/>
    <property type="molecule type" value="Genomic_DNA"/>
</dbReference>
<dbReference type="Proteomes" id="UP000281975">
    <property type="component" value="Unassembled WGS sequence"/>
</dbReference>
<protein>
    <submittedName>
        <fullName evidence="2">Uncharacterized membrane protein YbjE (DUF340 family)</fullName>
    </submittedName>
</protein>
<feature type="transmembrane region" description="Helical" evidence="1">
    <location>
        <begin position="279"/>
        <end position="303"/>
    </location>
</feature>
<dbReference type="GO" id="GO:0015661">
    <property type="term" value="F:L-lysine efflux transmembrane transporter activity"/>
    <property type="evidence" value="ECO:0007669"/>
    <property type="project" value="InterPro"/>
</dbReference>
<dbReference type="OrthoDB" id="5451742at2"/>
<keyword evidence="1" id="KW-0472">Membrane</keyword>
<feature type="transmembrane region" description="Helical" evidence="1">
    <location>
        <begin position="31"/>
        <end position="51"/>
    </location>
</feature>
<organism evidence="2 3">
    <name type="scientific">Kushneria sinocarnis</name>
    <dbReference type="NCBI Taxonomy" id="595502"/>
    <lineage>
        <taxon>Bacteria</taxon>
        <taxon>Pseudomonadati</taxon>
        <taxon>Pseudomonadota</taxon>
        <taxon>Gammaproteobacteria</taxon>
        <taxon>Oceanospirillales</taxon>
        <taxon>Halomonadaceae</taxon>
        <taxon>Kushneria</taxon>
    </lineage>
</organism>